<evidence type="ECO:0000313" key="3">
    <source>
        <dbReference type="EMBL" id="MBD8505796.1"/>
    </source>
</evidence>
<dbReference type="EMBL" id="JACYWE010000002">
    <property type="protein sequence ID" value="MBD8505796.1"/>
    <property type="molecule type" value="Genomic_DNA"/>
</dbReference>
<keyword evidence="2" id="KW-0732">Signal</keyword>
<dbReference type="AlphaFoldDB" id="A0A927JAP4"/>
<gene>
    <name evidence="3" type="ORF">HT102_04765</name>
</gene>
<sequence>MKNTLPTASAALALAVLLTGCATTPADGSGTRAVEDAPAASAPGAEPAADAPASEPEGSTSTAFGTRGNPIPVGTTVELGPDWQVNVVSVTADATPIVLAQNPFNDEPVPGRQFVMARLSLTYTGDESGTPWLDLTTKYVGADGNAYAHGSNDYCGVFPEPISDVNEQFPGATREANQCWSVPSEAVAGGVILIEESFSFDDTRVFFQGG</sequence>
<dbReference type="PROSITE" id="PS51257">
    <property type="entry name" value="PROKAR_LIPOPROTEIN"/>
    <property type="match status" value="1"/>
</dbReference>
<evidence type="ECO:0008006" key="5">
    <source>
        <dbReference type="Google" id="ProtNLM"/>
    </source>
</evidence>
<reference evidence="3" key="1">
    <citation type="submission" date="2020-09" db="EMBL/GenBank/DDBJ databases">
        <title>Hoyosella lacisalsi sp. nov., a halotolerant actinobacterium isolated from soil of Lake Gudzhirganskoe.</title>
        <authorList>
            <person name="Yang Q."/>
            <person name="Guo P.Y."/>
            <person name="Liu S.W."/>
            <person name="Li F.N."/>
            <person name="Sun C.H."/>
        </authorList>
    </citation>
    <scope>NUCLEOTIDE SEQUENCE</scope>
    <source>
        <strain evidence="3">G463</strain>
    </source>
</reference>
<evidence type="ECO:0000256" key="1">
    <source>
        <dbReference type="SAM" id="MobiDB-lite"/>
    </source>
</evidence>
<feature type="compositionally biased region" description="Low complexity" evidence="1">
    <location>
        <begin position="36"/>
        <end position="58"/>
    </location>
</feature>
<evidence type="ECO:0000256" key="2">
    <source>
        <dbReference type="SAM" id="SignalP"/>
    </source>
</evidence>
<evidence type="ECO:0000313" key="4">
    <source>
        <dbReference type="Proteomes" id="UP000642993"/>
    </source>
</evidence>
<feature type="signal peptide" evidence="2">
    <location>
        <begin position="1"/>
        <end position="26"/>
    </location>
</feature>
<organism evidence="3 4">
    <name type="scientific">Lolliginicoccus lacisalsi</name>
    <dbReference type="NCBI Taxonomy" id="2742202"/>
    <lineage>
        <taxon>Bacteria</taxon>
        <taxon>Bacillati</taxon>
        <taxon>Actinomycetota</taxon>
        <taxon>Actinomycetes</taxon>
        <taxon>Mycobacteriales</taxon>
        <taxon>Hoyosellaceae</taxon>
        <taxon>Lolliginicoccus</taxon>
    </lineage>
</organism>
<comment type="caution">
    <text evidence="3">The sequence shown here is derived from an EMBL/GenBank/DDBJ whole genome shotgun (WGS) entry which is preliminary data.</text>
</comment>
<name>A0A927JAP4_9ACTN</name>
<dbReference type="Proteomes" id="UP000642993">
    <property type="component" value="Unassembled WGS sequence"/>
</dbReference>
<feature type="chain" id="PRO_5039349755" description="DUF4352 domain-containing protein" evidence="2">
    <location>
        <begin position="27"/>
        <end position="210"/>
    </location>
</feature>
<dbReference type="RefSeq" id="WP_192038256.1">
    <property type="nucleotide sequence ID" value="NZ_JACYWE010000002.1"/>
</dbReference>
<feature type="region of interest" description="Disordered" evidence="1">
    <location>
        <begin position="26"/>
        <end position="76"/>
    </location>
</feature>
<proteinExistence type="predicted"/>
<protein>
    <recommendedName>
        <fullName evidence="5">DUF4352 domain-containing protein</fullName>
    </recommendedName>
</protein>
<keyword evidence="4" id="KW-1185">Reference proteome</keyword>
<accession>A0A927JAP4</accession>